<sequence length="355" mass="39823">MPAPLRITSEKFGALPIVNHFLARLRLLARLSRGLPSTEAALTFEKVLGVLLRNLILDRGPIYGTEAWVLPFSPDLLDLTPEEVRLLNDDRGGRALEALFDADRASLLTSVLIDAIEEFGLDLSELHNDSTSVTFTGAYPEANGGLLRGKLTIALRRSAQNKDHRPDLKQLVWILTVTADGAVPIHYKVDDGNTEDSTTHRETWDTLKVLTGTSDFLYVADCKLCTTGAMTYIHEQKGRFLTVLPETRKEEGAFRAWVQEHAPAWQELPLTDGETAHGESLPRWKTTEAPERSREGFRIVWVWGAGKERRDQLTRAELVRKAMRNLEALDKRLQNPRCKIRTRDGVVEAAEKARG</sequence>
<reference evidence="1" key="2">
    <citation type="journal article" date="2014" name="ISME J.">
        <title>Microbial stratification in low pH oxic and suboxic macroscopic growths along an acid mine drainage.</title>
        <authorList>
            <person name="Mendez-Garcia C."/>
            <person name="Mesa V."/>
            <person name="Sprenger R.R."/>
            <person name="Richter M."/>
            <person name="Diez M.S."/>
            <person name="Solano J."/>
            <person name="Bargiela R."/>
            <person name="Golyshina O.V."/>
            <person name="Manteca A."/>
            <person name="Ramos J.L."/>
            <person name="Gallego J.R."/>
            <person name="Llorente I."/>
            <person name="Martins Dos Santos V.A."/>
            <person name="Jensen O.N."/>
            <person name="Pelaez A.I."/>
            <person name="Sanchez J."/>
            <person name="Ferrer M."/>
        </authorList>
    </citation>
    <scope>NUCLEOTIDE SEQUENCE</scope>
</reference>
<dbReference type="EMBL" id="AUZY01006226">
    <property type="protein sequence ID" value="EQD55002.1"/>
    <property type="molecule type" value="Genomic_DNA"/>
</dbReference>
<name>T1AD29_9ZZZZ</name>
<gene>
    <name evidence="1" type="ORF">B1B_09420</name>
</gene>
<dbReference type="PANTHER" id="PTHR34614">
    <property type="match status" value="1"/>
</dbReference>
<reference evidence="1" key="1">
    <citation type="submission" date="2013-08" db="EMBL/GenBank/DDBJ databases">
        <authorList>
            <person name="Mendez C."/>
            <person name="Richter M."/>
            <person name="Ferrer M."/>
            <person name="Sanchez J."/>
        </authorList>
    </citation>
    <scope>NUCLEOTIDE SEQUENCE</scope>
</reference>
<feature type="non-terminal residue" evidence="1">
    <location>
        <position position="355"/>
    </location>
</feature>
<organism evidence="1">
    <name type="scientific">mine drainage metagenome</name>
    <dbReference type="NCBI Taxonomy" id="410659"/>
    <lineage>
        <taxon>unclassified sequences</taxon>
        <taxon>metagenomes</taxon>
        <taxon>ecological metagenomes</taxon>
    </lineage>
</organism>
<dbReference type="PANTHER" id="PTHR34614:SF2">
    <property type="entry name" value="TRANSPOSASE IS4-LIKE DOMAIN-CONTAINING PROTEIN"/>
    <property type="match status" value="1"/>
</dbReference>
<dbReference type="AlphaFoldDB" id="T1AD29"/>
<comment type="caution">
    <text evidence="1">The sequence shown here is derived from an EMBL/GenBank/DDBJ whole genome shotgun (WGS) entry which is preliminary data.</text>
</comment>
<proteinExistence type="predicted"/>
<protein>
    <submittedName>
        <fullName evidence="1">Transposase (IS4 family protein)</fullName>
    </submittedName>
</protein>
<evidence type="ECO:0000313" key="1">
    <source>
        <dbReference type="EMBL" id="EQD55002.1"/>
    </source>
</evidence>
<accession>T1AD29</accession>